<feature type="compositionally biased region" description="Basic and acidic residues" evidence="1">
    <location>
        <begin position="37"/>
        <end position="57"/>
    </location>
</feature>
<dbReference type="EMBL" id="JANAFB010000017">
    <property type="protein sequence ID" value="MCP3426002.1"/>
    <property type="molecule type" value="Genomic_DNA"/>
</dbReference>
<protein>
    <submittedName>
        <fullName evidence="2">Uncharacterized protein</fullName>
    </submittedName>
</protein>
<dbReference type="AlphaFoldDB" id="A0A9X2HFW0"/>
<evidence type="ECO:0000256" key="1">
    <source>
        <dbReference type="SAM" id="MobiDB-lite"/>
    </source>
</evidence>
<comment type="caution">
    <text evidence="2">The sequence shown here is derived from an EMBL/GenBank/DDBJ whole genome shotgun (WGS) entry which is preliminary data.</text>
</comment>
<dbReference type="Proteomes" id="UP001139502">
    <property type="component" value="Unassembled WGS sequence"/>
</dbReference>
<proteinExistence type="predicted"/>
<evidence type="ECO:0000313" key="2">
    <source>
        <dbReference type="EMBL" id="MCP3426002.1"/>
    </source>
</evidence>
<keyword evidence="3" id="KW-1185">Reference proteome</keyword>
<reference evidence="2" key="1">
    <citation type="submission" date="2022-06" db="EMBL/GenBank/DDBJ databases">
        <title>Rothia sp. isolated from sandalwood seedling.</title>
        <authorList>
            <person name="Tuikhar N."/>
            <person name="Kirdat K."/>
            <person name="Thorat V."/>
            <person name="Swetha P."/>
            <person name="Padma S."/>
            <person name="Sundararaj R."/>
            <person name="Yadav A."/>
        </authorList>
    </citation>
    <scope>NUCLEOTIDE SEQUENCE</scope>
    <source>
        <strain evidence="2">AR01</strain>
    </source>
</reference>
<name>A0A9X2HFW0_9MICC</name>
<organism evidence="2 3">
    <name type="scientific">Rothia santali</name>
    <dbReference type="NCBI Taxonomy" id="2949643"/>
    <lineage>
        <taxon>Bacteria</taxon>
        <taxon>Bacillati</taxon>
        <taxon>Actinomycetota</taxon>
        <taxon>Actinomycetes</taxon>
        <taxon>Micrococcales</taxon>
        <taxon>Micrococcaceae</taxon>
        <taxon>Rothia</taxon>
    </lineage>
</organism>
<evidence type="ECO:0000313" key="3">
    <source>
        <dbReference type="Proteomes" id="UP001139502"/>
    </source>
</evidence>
<feature type="compositionally biased region" description="Polar residues" evidence="1">
    <location>
        <begin position="13"/>
        <end position="22"/>
    </location>
</feature>
<feature type="region of interest" description="Disordered" evidence="1">
    <location>
        <begin position="1"/>
        <end position="73"/>
    </location>
</feature>
<sequence length="73" mass="7996">MRQPRIPTYRDSGISTGVTSASRPRPTEESQAARSQSRPDAKAPSTEHRERSADVVRLHHAQTPHRGPEAVAA</sequence>
<dbReference type="RefSeq" id="WP_254166474.1">
    <property type="nucleotide sequence ID" value="NZ_JANAFB010000017.1"/>
</dbReference>
<gene>
    <name evidence="2" type="ORF">NBM05_08305</name>
</gene>
<accession>A0A9X2HFW0</accession>